<evidence type="ECO:0000313" key="1">
    <source>
        <dbReference type="Proteomes" id="UP000695022"/>
    </source>
</evidence>
<gene>
    <name evidence="2" type="primary">LOC106817882</name>
</gene>
<dbReference type="Proteomes" id="UP000695022">
    <property type="component" value="Unplaced"/>
</dbReference>
<accession>A0ABM1F0V9</accession>
<proteinExistence type="predicted"/>
<dbReference type="RefSeq" id="XP_014678080.1">
    <property type="nucleotide sequence ID" value="XM_014822594.1"/>
</dbReference>
<evidence type="ECO:0000313" key="2">
    <source>
        <dbReference type="RefSeq" id="XP_014678080.1"/>
    </source>
</evidence>
<dbReference type="GeneID" id="106817882"/>
<protein>
    <submittedName>
        <fullName evidence="2">Uncharacterized protein LOC106817882 isoform X1</fullName>
    </submittedName>
</protein>
<reference evidence="2" key="1">
    <citation type="submission" date="2025-08" db="UniProtKB">
        <authorList>
            <consortium name="RefSeq"/>
        </authorList>
    </citation>
    <scope>IDENTIFICATION</scope>
</reference>
<organism evidence="1 2">
    <name type="scientific">Priapulus caudatus</name>
    <name type="common">Priapulid worm</name>
    <dbReference type="NCBI Taxonomy" id="37621"/>
    <lineage>
        <taxon>Eukaryota</taxon>
        <taxon>Metazoa</taxon>
        <taxon>Ecdysozoa</taxon>
        <taxon>Scalidophora</taxon>
        <taxon>Priapulida</taxon>
        <taxon>Priapulimorpha</taxon>
        <taxon>Priapulimorphida</taxon>
        <taxon>Priapulidae</taxon>
        <taxon>Priapulus</taxon>
    </lineage>
</organism>
<keyword evidence="1" id="KW-1185">Reference proteome</keyword>
<dbReference type="PANTHER" id="PTHR10773">
    <property type="entry name" value="DNA-DIRECTED RNA POLYMERASES I, II, AND III SUBUNIT RPABC2"/>
    <property type="match status" value="1"/>
</dbReference>
<name>A0ABM1F0V9_PRICU</name>
<sequence length="550" mass="63478">MGPPCRSEFCRKSNLRSCQSLSEEQRQRIFDRFWSMMSWEERRSNVHTLVNKVDIKQKKNLASRRKTSFSYNLKLSDATSIPVCKSCFSSTLGLSQRTVVSWLQDENNKPPLQPKTPKTGRIKLIYFFMGPRSPRTRRSLPEIGKCVPVGEADLNFLKNWLTNLPSLPSHYCRSVPAYKNKKFLYPGTTKANLYPLYKQAATEAGARVVGEKLFSRVFEAEHFSVFIPRKDQCDVCVSAKHGNLDQATLDAHIQAKDRARAEKSKDKEAANDELSVWTMDLQAVLLCPKSKASKLYYKTKMQVHNFTLMNLKTKEGCCYEWDETEGNLGSEVFAYLQWKHFDRVIHNNPGIKTIIIWSDGCGYQNRNVTVTNAFLNLAMKHDIRIIQKYLVPGHTQMECDSMHSTIERKLDVCEIFTPHDYVVIFQSARIRPSPYHVFEVYHDQIMKLDGGYVQSIRPGKRAGDATVHQLRALCYCSSGEIQYKLDFNETSDWVTLPQRISIPNEPLEWVRHFEGQMPLSNRKFNDLQAMKSVMPRCVHQYYDSLPHLEA</sequence>
<dbReference type="PANTHER" id="PTHR10773:SF19">
    <property type="match status" value="1"/>
</dbReference>